<accession>A0A412IT48</accession>
<evidence type="ECO:0000256" key="9">
    <source>
        <dbReference type="PIRSR" id="PIRSR006621-2"/>
    </source>
</evidence>
<dbReference type="GO" id="GO:0017150">
    <property type="term" value="F:tRNA dihydrouridine synthase activity"/>
    <property type="evidence" value="ECO:0007669"/>
    <property type="project" value="InterPro"/>
</dbReference>
<evidence type="ECO:0000256" key="5">
    <source>
        <dbReference type="ARBA" id="ARBA00022857"/>
    </source>
</evidence>
<reference evidence="11 12" key="1">
    <citation type="submission" date="2018-08" db="EMBL/GenBank/DDBJ databases">
        <title>A genome reference for cultivated species of the human gut microbiota.</title>
        <authorList>
            <person name="Zou Y."/>
            <person name="Xue W."/>
            <person name="Luo G."/>
        </authorList>
    </citation>
    <scope>NUCLEOTIDE SEQUENCE [LARGE SCALE GENOMIC DNA]</scope>
    <source>
        <strain evidence="11 12">AF22-21</strain>
    </source>
</reference>
<feature type="domain" description="DUS-like FMN-binding" evidence="10">
    <location>
        <begin position="10"/>
        <end position="258"/>
    </location>
</feature>
<dbReference type="PANTHER" id="PTHR45846">
    <property type="entry name" value="TRNA-DIHYDROURIDINE(47) SYNTHASE [NAD(P)(+)]-LIKE"/>
    <property type="match status" value="1"/>
</dbReference>
<evidence type="ECO:0000256" key="1">
    <source>
        <dbReference type="ARBA" id="ARBA00001917"/>
    </source>
</evidence>
<dbReference type="InterPro" id="IPR001269">
    <property type="entry name" value="DUS_fam"/>
</dbReference>
<dbReference type="EMBL" id="QRVK01000008">
    <property type="protein sequence ID" value="RGS43289.1"/>
    <property type="molecule type" value="Genomic_DNA"/>
</dbReference>
<dbReference type="EC" id="1.3.1.-" evidence="7"/>
<dbReference type="Proteomes" id="UP000283295">
    <property type="component" value="Unassembled WGS sequence"/>
</dbReference>
<dbReference type="Pfam" id="PF01207">
    <property type="entry name" value="Dus"/>
    <property type="match status" value="1"/>
</dbReference>
<comment type="function">
    <text evidence="7">Catalyzes the synthesis of 5,6-dihydrouridine (D), a modified base found in the D-loop of most tRNAs, via the reduction of the C5-C6 double bond in target uridines.</text>
</comment>
<keyword evidence="2 7" id="KW-0285">Flavoprotein</keyword>
<dbReference type="AlphaFoldDB" id="A0A412IT48"/>
<dbReference type="InterPro" id="IPR018517">
    <property type="entry name" value="tRNA_hU_synthase_CS"/>
</dbReference>
<evidence type="ECO:0000256" key="6">
    <source>
        <dbReference type="ARBA" id="ARBA00023002"/>
    </source>
</evidence>
<evidence type="ECO:0000256" key="2">
    <source>
        <dbReference type="ARBA" id="ARBA00022630"/>
    </source>
</evidence>
<dbReference type="PROSITE" id="PS01136">
    <property type="entry name" value="UPF0034"/>
    <property type="match status" value="1"/>
</dbReference>
<evidence type="ECO:0000256" key="4">
    <source>
        <dbReference type="ARBA" id="ARBA00022694"/>
    </source>
</evidence>
<feature type="active site" description="Proton donor" evidence="8">
    <location>
        <position position="99"/>
    </location>
</feature>
<feature type="binding site" evidence="9">
    <location>
        <position position="138"/>
    </location>
    <ligand>
        <name>FMN</name>
        <dbReference type="ChEBI" id="CHEBI:58210"/>
    </ligand>
</feature>
<evidence type="ECO:0000313" key="11">
    <source>
        <dbReference type="EMBL" id="RGS43289.1"/>
    </source>
</evidence>
<dbReference type="PANTHER" id="PTHR45846:SF1">
    <property type="entry name" value="TRNA-DIHYDROURIDINE(47) SYNTHASE [NAD(P)(+)]-LIKE"/>
    <property type="match status" value="1"/>
</dbReference>
<gene>
    <name evidence="11" type="ORF">DWX94_05325</name>
</gene>
<comment type="cofactor">
    <cofactor evidence="1 7 9">
        <name>FMN</name>
        <dbReference type="ChEBI" id="CHEBI:58210"/>
    </cofactor>
</comment>
<feature type="binding site" evidence="9">
    <location>
        <position position="69"/>
    </location>
    <ligand>
        <name>FMN</name>
        <dbReference type="ChEBI" id="CHEBI:58210"/>
    </ligand>
</feature>
<organism evidence="11 12">
    <name type="scientific">Coprococcus eutactus</name>
    <dbReference type="NCBI Taxonomy" id="33043"/>
    <lineage>
        <taxon>Bacteria</taxon>
        <taxon>Bacillati</taxon>
        <taxon>Bacillota</taxon>
        <taxon>Clostridia</taxon>
        <taxon>Lachnospirales</taxon>
        <taxon>Lachnospiraceae</taxon>
        <taxon>Coprococcus</taxon>
    </lineage>
</organism>
<evidence type="ECO:0000256" key="8">
    <source>
        <dbReference type="PIRSR" id="PIRSR006621-1"/>
    </source>
</evidence>
<comment type="caution">
    <text evidence="11">The sequence shown here is derived from an EMBL/GenBank/DDBJ whole genome shotgun (WGS) entry which is preliminary data.</text>
</comment>
<feature type="binding site" evidence="9">
    <location>
        <begin position="225"/>
        <end position="226"/>
    </location>
    <ligand>
        <name>FMN</name>
        <dbReference type="ChEBI" id="CHEBI:58210"/>
    </ligand>
</feature>
<proteinExistence type="inferred from homology"/>
<evidence type="ECO:0000259" key="10">
    <source>
        <dbReference type="Pfam" id="PF01207"/>
    </source>
</evidence>
<dbReference type="Gene3D" id="3.20.20.70">
    <property type="entry name" value="Aldolase class I"/>
    <property type="match status" value="1"/>
</dbReference>
<feature type="binding site" evidence="9">
    <location>
        <position position="167"/>
    </location>
    <ligand>
        <name>FMN</name>
        <dbReference type="ChEBI" id="CHEBI:58210"/>
    </ligand>
</feature>
<comment type="similarity">
    <text evidence="7">Belongs to the dus family.</text>
</comment>
<keyword evidence="9" id="KW-0547">Nucleotide-binding</keyword>
<dbReference type="InterPro" id="IPR035587">
    <property type="entry name" value="DUS-like_FMN-bd"/>
</dbReference>
<dbReference type="SUPFAM" id="SSF51395">
    <property type="entry name" value="FMN-linked oxidoreductases"/>
    <property type="match status" value="1"/>
</dbReference>
<keyword evidence="6 7" id="KW-0560">Oxidoreductase</keyword>
<dbReference type="GO" id="GO:0003723">
    <property type="term" value="F:RNA binding"/>
    <property type="evidence" value="ECO:0007669"/>
    <property type="project" value="TreeGrafter"/>
</dbReference>
<dbReference type="InterPro" id="IPR013785">
    <property type="entry name" value="Aldolase_TIM"/>
</dbReference>
<sequence length="324" mass="37524">MNNRDGLIYLAPMEGITGYIYRNAHHKYFGGVDKYFMPFIAPAKGRPLRNRELRDVLPENNQGINVVPQLLTNSGEGFVKAAKFLKELGYNEVNINLGCPSKTVVTKYKGSGLLYDTERLDNFLYEVFAAGVMDVSIKTRIGRDSSAEFEDIIEIYKKYPISELIIHPRIQTDFYKNTPNMEVFAEGVVSYGRTDMVCYNGDINSVADYERFIGNYPDIMKVMIGRGMIADPCLAEWIKSTATGRTYDWNRFFTFHDELYRNYCESDVGRGNTMFKMKELWAYWSRLFVDMEGAERLLRRSGRREIMVSMRRQSGCWLHCADRR</sequence>
<dbReference type="CDD" id="cd02801">
    <property type="entry name" value="DUS_like_FMN"/>
    <property type="match status" value="1"/>
</dbReference>
<evidence type="ECO:0000256" key="3">
    <source>
        <dbReference type="ARBA" id="ARBA00022643"/>
    </source>
</evidence>
<dbReference type="PIRSF" id="PIRSF006621">
    <property type="entry name" value="Dus"/>
    <property type="match status" value="1"/>
</dbReference>
<dbReference type="GO" id="GO:0050660">
    <property type="term" value="F:flavin adenine dinucleotide binding"/>
    <property type="evidence" value="ECO:0007669"/>
    <property type="project" value="InterPro"/>
</dbReference>
<keyword evidence="5" id="KW-0521">NADP</keyword>
<dbReference type="OrthoDB" id="9764501at2"/>
<keyword evidence="3 7" id="KW-0288">FMN</keyword>
<evidence type="ECO:0000256" key="7">
    <source>
        <dbReference type="PIRNR" id="PIRNR006621"/>
    </source>
</evidence>
<protein>
    <recommendedName>
        <fullName evidence="7">tRNA-dihydrouridine synthase</fullName>
        <ecNumber evidence="7">1.3.1.-</ecNumber>
    </recommendedName>
</protein>
<evidence type="ECO:0000313" key="12">
    <source>
        <dbReference type="Proteomes" id="UP000283295"/>
    </source>
</evidence>
<name>A0A412IT48_9FIRM</name>
<keyword evidence="4 7" id="KW-0819">tRNA processing</keyword>